<dbReference type="GO" id="GO:0000287">
    <property type="term" value="F:magnesium ion binding"/>
    <property type="evidence" value="ECO:0007669"/>
    <property type="project" value="UniProtKB-UniRule"/>
</dbReference>
<dbReference type="PRINTS" id="PR01050">
    <property type="entry name" value="PYRUVTKNASE"/>
</dbReference>
<keyword evidence="5" id="KW-0479">Metal-binding</keyword>
<evidence type="ECO:0000256" key="9">
    <source>
        <dbReference type="ARBA" id="ARBA00022842"/>
    </source>
</evidence>
<dbReference type="NCBIfam" id="TIGR01064">
    <property type="entry name" value="pyruv_kin"/>
    <property type="match status" value="1"/>
</dbReference>
<dbReference type="InterPro" id="IPR015793">
    <property type="entry name" value="Pyrv_Knase_brl"/>
</dbReference>
<dbReference type="PANTHER" id="PTHR11817">
    <property type="entry name" value="PYRUVATE KINASE"/>
    <property type="match status" value="1"/>
</dbReference>
<sequence length="482" mass="51708">MPRRTKIVATFGPATDGPGVLEAMMDAGLNVVRLNMSHDSHERQRERVRQVREMAKAKGHPLGVLIDLQGPKIRIGRFSEGAVELAEGVSFAIDADCPMDAGDSTRVGTTLPSMVEDVAPGDILLLDDGAIELRVESVTGPRIDCTVLLGGRLSNSKGINKKGGGLSAPALTDKDKADIAFAAEVEADYVAVSFVCNGNDVRLARELLEAAGGTGGIVAKIERAEALRALEDIIDASDAVMVARGDLGVEIGDAELPAVQKRLISLARERNCVVITATQMMQSMIENPIPTRAEVFDVANAVLDGTDAVMLSAETSVGKNPPKVVESMSRICAEAEKERLVQRSGHRIDAVFGRVDEAIAMATMYTANHLGVKAIAALTESGSTVKWMSRISSGIPIYAMTRQVPTRRKVTLFRGVYPVRFDVASTNIHEVNKEVIEELLRHGTVQEGDLVLITKGDRSGVEGQTNIMKIMRVGEHRLLTGD</sequence>
<dbReference type="InterPro" id="IPR015806">
    <property type="entry name" value="Pyrv_Knase_insert_dom_sf"/>
</dbReference>
<evidence type="ECO:0000256" key="11">
    <source>
        <dbReference type="ARBA" id="ARBA00023317"/>
    </source>
</evidence>
<reference evidence="16" key="1">
    <citation type="submission" date="2017-08" db="EMBL/GenBank/DDBJ databases">
        <authorList>
            <person name="Imhoff J.F."/>
            <person name="Rahn T."/>
            <person name="Kuenzel S."/>
            <person name="Neulinger S.C."/>
        </authorList>
    </citation>
    <scope>NUCLEOTIDE SEQUENCE</scope>
    <source>
        <strain evidence="16">DSM 11080</strain>
    </source>
</reference>
<dbReference type="FunFam" id="2.40.33.10:FF:000001">
    <property type="entry name" value="Pyruvate kinase"/>
    <property type="match status" value="1"/>
</dbReference>
<dbReference type="Pfam" id="PF00224">
    <property type="entry name" value="PK"/>
    <property type="match status" value="1"/>
</dbReference>
<dbReference type="InterPro" id="IPR001697">
    <property type="entry name" value="Pyr_Knase"/>
</dbReference>
<evidence type="ECO:0000256" key="10">
    <source>
        <dbReference type="ARBA" id="ARBA00023152"/>
    </source>
</evidence>
<evidence type="ECO:0000256" key="13">
    <source>
        <dbReference type="RuleBase" id="RU000504"/>
    </source>
</evidence>
<keyword evidence="6" id="KW-0547">Nucleotide-binding</keyword>
<dbReference type="Pfam" id="PF02887">
    <property type="entry name" value="PK_C"/>
    <property type="match status" value="1"/>
</dbReference>
<dbReference type="AlphaFoldDB" id="A0AAJ0U1S6"/>
<dbReference type="Gene3D" id="2.40.33.10">
    <property type="entry name" value="PK beta-barrel domain-like"/>
    <property type="match status" value="1"/>
</dbReference>
<dbReference type="GO" id="GO:0030955">
    <property type="term" value="F:potassium ion binding"/>
    <property type="evidence" value="ECO:0007669"/>
    <property type="project" value="UniProtKB-UniRule"/>
</dbReference>
<dbReference type="Gene3D" id="3.20.20.60">
    <property type="entry name" value="Phosphoenolpyruvate-binding domains"/>
    <property type="match status" value="1"/>
</dbReference>
<keyword evidence="7 13" id="KW-0418">Kinase</keyword>
<comment type="caution">
    <text evidence="16">The sequence shown here is derived from an EMBL/GenBank/DDBJ whole genome shotgun (WGS) entry which is preliminary data.</text>
</comment>
<dbReference type="Proteomes" id="UP001296776">
    <property type="component" value="Unassembled WGS sequence"/>
</dbReference>
<dbReference type="EC" id="2.7.1.40" evidence="3 12"/>
<gene>
    <name evidence="16" type="primary">pyk</name>
    <name evidence="16" type="ORF">CKO40_03780</name>
</gene>
<evidence type="ECO:0000256" key="5">
    <source>
        <dbReference type="ARBA" id="ARBA00022723"/>
    </source>
</evidence>
<evidence type="ECO:0000256" key="4">
    <source>
        <dbReference type="ARBA" id="ARBA00022679"/>
    </source>
</evidence>
<dbReference type="InterPro" id="IPR015813">
    <property type="entry name" value="Pyrv/PenolPyrv_kinase-like_dom"/>
</dbReference>
<evidence type="ECO:0000259" key="15">
    <source>
        <dbReference type="Pfam" id="PF02887"/>
    </source>
</evidence>
<dbReference type="SUPFAM" id="SSF52935">
    <property type="entry name" value="PK C-terminal domain-like"/>
    <property type="match status" value="1"/>
</dbReference>
<dbReference type="GO" id="GO:0005524">
    <property type="term" value="F:ATP binding"/>
    <property type="evidence" value="ECO:0007669"/>
    <property type="project" value="UniProtKB-KW"/>
</dbReference>
<dbReference type="EMBL" id="NRSJ01000004">
    <property type="protein sequence ID" value="MBK1703689.1"/>
    <property type="molecule type" value="Genomic_DNA"/>
</dbReference>
<evidence type="ECO:0000256" key="1">
    <source>
        <dbReference type="ARBA" id="ARBA00004997"/>
    </source>
</evidence>
<reference evidence="16" key="2">
    <citation type="journal article" date="2020" name="Microorganisms">
        <title>Osmotic Adaptation and Compatible Solute Biosynthesis of Phototrophic Bacteria as Revealed from Genome Analyses.</title>
        <authorList>
            <person name="Imhoff J.F."/>
            <person name="Rahn T."/>
            <person name="Kunzel S."/>
            <person name="Keller A."/>
            <person name="Neulinger S.C."/>
        </authorList>
    </citation>
    <scope>NUCLEOTIDE SEQUENCE</scope>
    <source>
        <strain evidence="16">DSM 11080</strain>
    </source>
</reference>
<accession>A0AAJ0U1S6</accession>
<evidence type="ECO:0000313" key="17">
    <source>
        <dbReference type="Proteomes" id="UP001296776"/>
    </source>
</evidence>
<evidence type="ECO:0000256" key="6">
    <source>
        <dbReference type="ARBA" id="ARBA00022741"/>
    </source>
</evidence>
<dbReference type="GO" id="GO:0016301">
    <property type="term" value="F:kinase activity"/>
    <property type="evidence" value="ECO:0007669"/>
    <property type="project" value="UniProtKB-KW"/>
</dbReference>
<feature type="domain" description="Pyruvate kinase barrel" evidence="14">
    <location>
        <begin position="3"/>
        <end position="324"/>
    </location>
</feature>
<dbReference type="InterPro" id="IPR011037">
    <property type="entry name" value="Pyrv_Knase-like_insert_dom_sf"/>
</dbReference>
<evidence type="ECO:0000313" key="16">
    <source>
        <dbReference type="EMBL" id="MBK1703689.1"/>
    </source>
</evidence>
<proteinExistence type="inferred from homology"/>
<dbReference type="SUPFAM" id="SSF51621">
    <property type="entry name" value="Phosphoenolpyruvate/pyruvate domain"/>
    <property type="match status" value="1"/>
</dbReference>
<keyword evidence="9 13" id="KW-0460">Magnesium</keyword>
<evidence type="ECO:0000256" key="2">
    <source>
        <dbReference type="ARBA" id="ARBA00008663"/>
    </source>
</evidence>
<keyword evidence="17" id="KW-1185">Reference proteome</keyword>
<keyword evidence="4 13" id="KW-0808">Transferase</keyword>
<dbReference type="NCBIfam" id="NF004978">
    <property type="entry name" value="PRK06354.1"/>
    <property type="match status" value="1"/>
</dbReference>
<comment type="pathway">
    <text evidence="1 13">Carbohydrate degradation; glycolysis; pyruvate from D-glyceraldehyde 3-phosphate: step 5/5.</text>
</comment>
<dbReference type="InterPro" id="IPR036918">
    <property type="entry name" value="Pyrv_Knase_C_sf"/>
</dbReference>
<name>A0AAJ0U1S6_9GAMM</name>
<dbReference type="InterPro" id="IPR015795">
    <property type="entry name" value="Pyrv_Knase_C"/>
</dbReference>
<dbReference type="RefSeq" id="WP_200344861.1">
    <property type="nucleotide sequence ID" value="NZ_NRSJ01000004.1"/>
</dbReference>
<feature type="domain" description="Pyruvate kinase C-terminal" evidence="15">
    <location>
        <begin position="357"/>
        <end position="471"/>
    </location>
</feature>
<evidence type="ECO:0000256" key="12">
    <source>
        <dbReference type="NCBIfam" id="TIGR01064"/>
    </source>
</evidence>
<evidence type="ECO:0000256" key="3">
    <source>
        <dbReference type="ARBA" id="ARBA00012142"/>
    </source>
</evidence>
<comment type="catalytic activity">
    <reaction evidence="13">
        <text>pyruvate + ATP = phosphoenolpyruvate + ADP + H(+)</text>
        <dbReference type="Rhea" id="RHEA:18157"/>
        <dbReference type="ChEBI" id="CHEBI:15361"/>
        <dbReference type="ChEBI" id="CHEBI:15378"/>
        <dbReference type="ChEBI" id="CHEBI:30616"/>
        <dbReference type="ChEBI" id="CHEBI:58702"/>
        <dbReference type="ChEBI" id="CHEBI:456216"/>
        <dbReference type="EC" id="2.7.1.40"/>
    </reaction>
</comment>
<comment type="similarity">
    <text evidence="2 13">Belongs to the pyruvate kinase family.</text>
</comment>
<evidence type="ECO:0000259" key="14">
    <source>
        <dbReference type="Pfam" id="PF00224"/>
    </source>
</evidence>
<dbReference type="NCBIfam" id="NF004491">
    <property type="entry name" value="PRK05826.1"/>
    <property type="match status" value="1"/>
</dbReference>
<keyword evidence="8" id="KW-0067">ATP-binding</keyword>
<dbReference type="InterPro" id="IPR040442">
    <property type="entry name" value="Pyrv_kinase-like_dom_sf"/>
</dbReference>
<organism evidence="16 17">
    <name type="scientific">Halochromatium glycolicum</name>
    <dbReference type="NCBI Taxonomy" id="85075"/>
    <lineage>
        <taxon>Bacteria</taxon>
        <taxon>Pseudomonadati</taxon>
        <taxon>Pseudomonadota</taxon>
        <taxon>Gammaproteobacteria</taxon>
        <taxon>Chromatiales</taxon>
        <taxon>Chromatiaceae</taxon>
        <taxon>Halochromatium</taxon>
    </lineage>
</organism>
<dbReference type="Gene3D" id="3.40.1380.20">
    <property type="entry name" value="Pyruvate kinase, C-terminal domain"/>
    <property type="match status" value="1"/>
</dbReference>
<keyword evidence="11 16" id="KW-0670">Pyruvate</keyword>
<evidence type="ECO:0000256" key="8">
    <source>
        <dbReference type="ARBA" id="ARBA00022840"/>
    </source>
</evidence>
<dbReference type="GO" id="GO:0004743">
    <property type="term" value="F:pyruvate kinase activity"/>
    <property type="evidence" value="ECO:0007669"/>
    <property type="project" value="UniProtKB-UniRule"/>
</dbReference>
<protein>
    <recommendedName>
        <fullName evidence="3 12">Pyruvate kinase</fullName>
        <ecNumber evidence="3 12">2.7.1.40</ecNumber>
    </recommendedName>
</protein>
<dbReference type="SUPFAM" id="SSF50800">
    <property type="entry name" value="PK beta-barrel domain-like"/>
    <property type="match status" value="1"/>
</dbReference>
<keyword evidence="10 13" id="KW-0324">Glycolysis</keyword>
<evidence type="ECO:0000256" key="7">
    <source>
        <dbReference type="ARBA" id="ARBA00022777"/>
    </source>
</evidence>